<feature type="region of interest" description="Disordered" evidence="2">
    <location>
        <begin position="1"/>
        <end position="95"/>
    </location>
</feature>
<dbReference type="Gene3D" id="3.30.70.270">
    <property type="match status" value="1"/>
</dbReference>
<dbReference type="InterPro" id="IPR052055">
    <property type="entry name" value="Hepadnavirus_pol/RT"/>
</dbReference>
<dbReference type="Gene3D" id="3.10.10.10">
    <property type="entry name" value="HIV Type 1 Reverse Transcriptase, subunit A, domain 1"/>
    <property type="match status" value="1"/>
</dbReference>
<dbReference type="Pfam" id="PF00078">
    <property type="entry name" value="RVT_1"/>
    <property type="match status" value="1"/>
</dbReference>
<feature type="compositionally biased region" description="Low complexity" evidence="2">
    <location>
        <begin position="147"/>
        <end position="163"/>
    </location>
</feature>
<name>A0A1X7TLR1_AMPQE</name>
<reference evidence="5" key="1">
    <citation type="submission" date="2017-05" db="UniProtKB">
        <authorList>
            <consortium name="EnsemblMetazoa"/>
        </authorList>
    </citation>
    <scope>IDENTIFICATION</scope>
</reference>
<feature type="compositionally biased region" description="Low complexity" evidence="2">
    <location>
        <begin position="129"/>
        <end position="140"/>
    </location>
</feature>
<dbReference type="PROSITE" id="PS51898">
    <property type="entry name" value="TYR_RECOMBINASE"/>
    <property type="match status" value="1"/>
</dbReference>
<evidence type="ECO:0000259" key="4">
    <source>
        <dbReference type="PROSITE" id="PS51898"/>
    </source>
</evidence>
<dbReference type="GO" id="GO:0003677">
    <property type="term" value="F:DNA binding"/>
    <property type="evidence" value="ECO:0007669"/>
    <property type="project" value="InterPro"/>
</dbReference>
<dbReference type="InterPro" id="IPR002104">
    <property type="entry name" value="Integrase_catalytic"/>
</dbReference>
<dbReference type="SUPFAM" id="SSF56349">
    <property type="entry name" value="DNA breaking-rejoining enzymes"/>
    <property type="match status" value="1"/>
</dbReference>
<feature type="compositionally biased region" description="Pro residues" evidence="2">
    <location>
        <begin position="78"/>
        <end position="95"/>
    </location>
</feature>
<dbReference type="PANTHER" id="PTHR33050">
    <property type="entry name" value="REVERSE TRANSCRIPTASE DOMAIN-CONTAINING PROTEIN"/>
    <property type="match status" value="1"/>
</dbReference>
<dbReference type="InParanoid" id="A0A1X7TLR1"/>
<dbReference type="InterPro" id="IPR011010">
    <property type="entry name" value="DNA_brk_join_enz"/>
</dbReference>
<dbReference type="Pfam" id="PF00589">
    <property type="entry name" value="Phage_integrase"/>
    <property type="match status" value="1"/>
</dbReference>
<dbReference type="Gene3D" id="1.10.443.10">
    <property type="entry name" value="Intergrase catalytic core"/>
    <property type="match status" value="1"/>
</dbReference>
<dbReference type="InterPro" id="IPR013762">
    <property type="entry name" value="Integrase-like_cat_sf"/>
</dbReference>
<evidence type="ECO:0000256" key="2">
    <source>
        <dbReference type="SAM" id="MobiDB-lite"/>
    </source>
</evidence>
<dbReference type="PROSITE" id="PS50878">
    <property type="entry name" value="RT_POL"/>
    <property type="match status" value="1"/>
</dbReference>
<organism evidence="5">
    <name type="scientific">Amphimedon queenslandica</name>
    <name type="common">Sponge</name>
    <dbReference type="NCBI Taxonomy" id="400682"/>
    <lineage>
        <taxon>Eukaryota</taxon>
        <taxon>Metazoa</taxon>
        <taxon>Porifera</taxon>
        <taxon>Demospongiae</taxon>
        <taxon>Heteroscleromorpha</taxon>
        <taxon>Haplosclerida</taxon>
        <taxon>Niphatidae</taxon>
        <taxon>Amphimedon</taxon>
    </lineage>
</organism>
<dbReference type="SUPFAM" id="SSF56672">
    <property type="entry name" value="DNA/RNA polymerases"/>
    <property type="match status" value="1"/>
</dbReference>
<dbReference type="OrthoDB" id="6019648at2759"/>
<evidence type="ECO:0000259" key="3">
    <source>
        <dbReference type="PROSITE" id="PS50878"/>
    </source>
</evidence>
<dbReference type="InterPro" id="IPR000477">
    <property type="entry name" value="RT_dom"/>
</dbReference>
<accession>A0A1X7TLR1</accession>
<dbReference type="EnsemblMetazoa" id="Aqu2.1.15760_001">
    <property type="protein sequence ID" value="Aqu2.1.15760_001"/>
    <property type="gene ID" value="Aqu2.1.15760"/>
</dbReference>
<evidence type="ECO:0000313" key="5">
    <source>
        <dbReference type="EnsemblMetazoa" id="Aqu2.1.15760_001"/>
    </source>
</evidence>
<proteinExistence type="predicted"/>
<evidence type="ECO:0000256" key="1">
    <source>
        <dbReference type="ARBA" id="ARBA00023172"/>
    </source>
</evidence>
<dbReference type="PANTHER" id="PTHR33050:SF8">
    <property type="entry name" value="REVERSE TRANSCRIPTASE DOMAIN-CONTAINING PROTEIN"/>
    <property type="match status" value="1"/>
</dbReference>
<dbReference type="CDD" id="cd03714">
    <property type="entry name" value="RT_DIRS1"/>
    <property type="match status" value="1"/>
</dbReference>
<feature type="domain" description="Reverse transcriptase" evidence="3">
    <location>
        <begin position="501"/>
        <end position="696"/>
    </location>
</feature>
<feature type="region of interest" description="Disordered" evidence="2">
    <location>
        <begin position="126"/>
        <end position="165"/>
    </location>
</feature>
<dbReference type="InterPro" id="IPR043502">
    <property type="entry name" value="DNA/RNA_pol_sf"/>
</dbReference>
<dbReference type="eggNOG" id="KOG0017">
    <property type="taxonomic scope" value="Eukaryota"/>
</dbReference>
<dbReference type="InterPro" id="IPR043128">
    <property type="entry name" value="Rev_trsase/Diguanyl_cyclase"/>
</dbReference>
<dbReference type="GO" id="GO:0006310">
    <property type="term" value="P:DNA recombination"/>
    <property type="evidence" value="ECO:0007669"/>
    <property type="project" value="UniProtKB-KW"/>
</dbReference>
<keyword evidence="1" id="KW-0233">DNA recombination</keyword>
<evidence type="ECO:0008006" key="6">
    <source>
        <dbReference type="Google" id="ProtNLM"/>
    </source>
</evidence>
<dbReference type="GO" id="GO:0015074">
    <property type="term" value="P:DNA integration"/>
    <property type="evidence" value="ECO:0007669"/>
    <property type="project" value="InterPro"/>
</dbReference>
<dbReference type="AlphaFoldDB" id="A0A1X7TLR1"/>
<protein>
    <recommendedName>
        <fullName evidence="6">Reverse transcriptase domain-containing protein</fullName>
    </recommendedName>
</protein>
<sequence>MAGSGPATGLSSPSGAAGIVAPPRTGAPTIPLIPTGGLTGGPPAPVAPTISVPTPGPSGGPSAPVAPTISAPTLGPSGGPPAPITPSPRAPLTPPAGPDDFMRLLNAAVETGIERGIDRALRSTGTSLPAVSAGSGSSSAPMPPPVATLSGSGLPAASSSTPARLAEPLPGTSVAHALPLFSSASSHFADPLGSLLHTAPPAKVLPVSLATSLPPIPAKVVERIHSGAYVELKEMLVDNVTLTERLQELGHPSQLLSASSKMREISDPLTWVFCFLSFIAIKTNHTPTKQLVAYAQIVIHLFWKHGGSGWHNYDTRFRQQMATGALREWTHVEPSILATSVLRASVSDSPCCSLCWESDHRTSDCALATWEKKSSPQQSKTGRTHPYLPSKEPCKNLVSVHSDLVTAGQYPYVAQLLALESQAAIIPSPSCAVQGFLPLQEWLPFLISMPDQDLAGFLERGIRWGFTIGFKPGSALEPATSNMSSVTDKPEVVSKYIEEEVAAGRLRPSTVTQLSPIGLIPKKNKPGCFRMIVDLSSPKGRCVNDGIPSKLCSLHYASVAEAAQRMVQCGRGALMAKIDLKSAYRMVPVRPEDSLLLGIQWEGITYADFALPFGLRSAPILFSAVADGLAWALFRSGVEFSIHYLDDFFFCGPPSSLVCRRAMEIALPLCQKLGLPVAPEKVEGPATSLTFLGIQLNSDAMSLSLPQEKLASLKLRLSAWVNAQAATKQELQELLGHLNHAAAVVRPGRSFVRAIIEAMKRPRLPHQKTRLDANCKADIKWWSLFVADWNGISALPPSCPVTWVISDASGSWGCGAFDQYHGSWFQLPWPASWAEVNIAAKELLPVVIAAAVWGRRWAAFLAQRRLAPRSISTNLSAVRHLEVQSSATSSTRSDWPYLQYVLRGIKLTAQGNLMVRSRLPITPVILRKLRAVWDIQSSFLHLLLWTTATVAFFGFMRLGEVTSTSGSRPSIVAENVAIDSHHSPTIIRLTVLHSKTDPFGKGAMVFLGKTGDELCPVAALLMYLAKRPGPRTGPLLIREDGQPLSRDQFVHFLKEALGRCGIDSGRYSGHSFRIGAATSAAQAGVPDHLIKAMGHWNSEAYQVYIQSPPSVLVAVALSSKGPTA</sequence>
<feature type="domain" description="Tyr recombinase" evidence="4">
    <location>
        <begin position="916"/>
        <end position="1117"/>
    </location>
</feature>